<reference evidence="2" key="1">
    <citation type="journal article" date="2020" name="Fungal Divers.">
        <title>Resolving the Mortierellaceae phylogeny through synthesis of multi-gene phylogenetics and phylogenomics.</title>
        <authorList>
            <person name="Vandepol N."/>
            <person name="Liber J."/>
            <person name="Desiro A."/>
            <person name="Na H."/>
            <person name="Kennedy M."/>
            <person name="Barry K."/>
            <person name="Grigoriev I.V."/>
            <person name="Miller A.N."/>
            <person name="O'Donnell K."/>
            <person name="Stajich J.E."/>
            <person name="Bonito G."/>
        </authorList>
    </citation>
    <scope>NUCLEOTIDE SEQUENCE</scope>
    <source>
        <strain evidence="2">MES-2147</strain>
    </source>
</reference>
<feature type="compositionally biased region" description="Low complexity" evidence="1">
    <location>
        <begin position="31"/>
        <end position="41"/>
    </location>
</feature>
<feature type="non-terminal residue" evidence="2">
    <location>
        <position position="137"/>
    </location>
</feature>
<comment type="caution">
    <text evidence="2">The sequence shown here is derived from an EMBL/GenBank/DDBJ whole genome shotgun (WGS) entry which is preliminary data.</text>
</comment>
<organism evidence="2 3">
    <name type="scientific">Modicella reniformis</name>
    <dbReference type="NCBI Taxonomy" id="1440133"/>
    <lineage>
        <taxon>Eukaryota</taxon>
        <taxon>Fungi</taxon>
        <taxon>Fungi incertae sedis</taxon>
        <taxon>Mucoromycota</taxon>
        <taxon>Mortierellomycotina</taxon>
        <taxon>Mortierellomycetes</taxon>
        <taxon>Mortierellales</taxon>
        <taxon>Mortierellaceae</taxon>
        <taxon>Modicella</taxon>
    </lineage>
</organism>
<name>A0A9P6J8P5_9FUNG</name>
<evidence type="ECO:0000313" key="3">
    <source>
        <dbReference type="Proteomes" id="UP000749646"/>
    </source>
</evidence>
<evidence type="ECO:0000256" key="1">
    <source>
        <dbReference type="SAM" id="MobiDB-lite"/>
    </source>
</evidence>
<feature type="compositionally biased region" description="Polar residues" evidence="1">
    <location>
        <begin position="42"/>
        <end position="52"/>
    </location>
</feature>
<dbReference type="Proteomes" id="UP000749646">
    <property type="component" value="Unassembled WGS sequence"/>
</dbReference>
<gene>
    <name evidence="2" type="ORF">BGZ65_000715</name>
</gene>
<accession>A0A9P6J8P5</accession>
<dbReference type="OrthoDB" id="2446198at2759"/>
<dbReference type="AlphaFoldDB" id="A0A9P6J8P5"/>
<protein>
    <submittedName>
        <fullName evidence="2">Uncharacterized protein</fullName>
    </submittedName>
</protein>
<feature type="compositionally biased region" description="Low complexity" evidence="1">
    <location>
        <begin position="53"/>
        <end position="67"/>
    </location>
</feature>
<sequence length="137" mass="15208">MKQTLTQSTDDDANSNMAWMARSKTEPSQGNNNNNNNNNDNSADSGVDNTQGSSPLSTPITPSIPTPADLDKTTKNLMMFNRIPRQWPASQETLHHNYLASAGPTTPVIRDFDAATAERIERVINRERPLSRVARER</sequence>
<dbReference type="EMBL" id="JAAAHW010006267">
    <property type="protein sequence ID" value="KAF9963700.1"/>
    <property type="molecule type" value="Genomic_DNA"/>
</dbReference>
<evidence type="ECO:0000313" key="2">
    <source>
        <dbReference type="EMBL" id="KAF9963700.1"/>
    </source>
</evidence>
<feature type="region of interest" description="Disordered" evidence="1">
    <location>
        <begin position="1"/>
        <end position="71"/>
    </location>
</feature>
<proteinExistence type="predicted"/>
<keyword evidence="3" id="KW-1185">Reference proteome</keyword>